<keyword evidence="1" id="KW-0812">Transmembrane</keyword>
<dbReference type="InterPro" id="IPR025498">
    <property type="entry name" value="DUF4389"/>
</dbReference>
<evidence type="ECO:0000256" key="1">
    <source>
        <dbReference type="SAM" id="Phobius"/>
    </source>
</evidence>
<proteinExistence type="predicted"/>
<keyword evidence="1" id="KW-1133">Transmembrane helix</keyword>
<sequence>MSNEFFSRKNVLIRFLYTIVVCIGFEVVRFVALLCTLVQYAIVLVTKKESEPLRHFCNVMSRYAYHCLRYMTLNSNERPFPFSQMPYDTEEPDRPVRYGK</sequence>
<evidence type="ECO:0008006" key="4">
    <source>
        <dbReference type="Google" id="ProtNLM"/>
    </source>
</evidence>
<accession>A0A1T4VKJ3</accession>
<gene>
    <name evidence="2" type="ORF">SAMN02745702_00545</name>
</gene>
<keyword evidence="1" id="KW-0472">Membrane</keyword>
<reference evidence="2 3" key="1">
    <citation type="submission" date="2017-02" db="EMBL/GenBank/DDBJ databases">
        <authorList>
            <person name="Peterson S.W."/>
        </authorList>
    </citation>
    <scope>NUCLEOTIDE SEQUENCE [LARGE SCALE GENOMIC DNA]</scope>
    <source>
        <strain evidence="2 3">DSM 18034</strain>
    </source>
</reference>
<dbReference type="AlphaFoldDB" id="A0A1T4VKJ3"/>
<dbReference type="RefSeq" id="WP_233813910.1">
    <property type="nucleotide sequence ID" value="NZ_FUYA01000001.1"/>
</dbReference>
<keyword evidence="3" id="KW-1185">Reference proteome</keyword>
<protein>
    <recommendedName>
        <fullName evidence="4">DUF4389 domain-containing protein</fullName>
    </recommendedName>
</protein>
<dbReference type="Proteomes" id="UP000189733">
    <property type="component" value="Unassembled WGS sequence"/>
</dbReference>
<name>A0A1T4VKJ3_9BACT</name>
<evidence type="ECO:0000313" key="2">
    <source>
        <dbReference type="EMBL" id="SKA65443.1"/>
    </source>
</evidence>
<organism evidence="2 3">
    <name type="scientific">Desulfobaculum bizertense DSM 18034</name>
    <dbReference type="NCBI Taxonomy" id="1121442"/>
    <lineage>
        <taxon>Bacteria</taxon>
        <taxon>Pseudomonadati</taxon>
        <taxon>Thermodesulfobacteriota</taxon>
        <taxon>Desulfovibrionia</taxon>
        <taxon>Desulfovibrionales</taxon>
        <taxon>Desulfovibrionaceae</taxon>
        <taxon>Desulfobaculum</taxon>
    </lineage>
</organism>
<dbReference type="Pfam" id="PF14333">
    <property type="entry name" value="DUF4389"/>
    <property type="match status" value="1"/>
</dbReference>
<dbReference type="EMBL" id="FUYA01000001">
    <property type="protein sequence ID" value="SKA65443.1"/>
    <property type="molecule type" value="Genomic_DNA"/>
</dbReference>
<feature type="transmembrane region" description="Helical" evidence="1">
    <location>
        <begin position="12"/>
        <end position="45"/>
    </location>
</feature>
<evidence type="ECO:0000313" key="3">
    <source>
        <dbReference type="Proteomes" id="UP000189733"/>
    </source>
</evidence>